<sequence length="482" mass="53353">MSESNPRPVHIRSDSTPRAGTRVLIVDDEEVIARTLQEFLKEEGYDVRTACDGPTALETARWFEPDLALCDVQLPGLDGLDLLDRLLAINPRLLVVMITAYATVENAVAAFQRGAHDYLMKPILFDELLAKLDRLTELRRLSLENQTLRRWLHGPSDPEGLVGSTPAMRRVKTLIHKIAPTRSHVLILGESGTGKELVARALHDLGTDPDAAFLAINCAAIPHDLLENQLFGHVKGAFTGADRDHVGLFAAAGSGTVFLDEIGEMPIATQAKLLRAIETREVLPIGANRAQRFEARVVAATNKVLAREVAEGRFREDLYYRLNVLTIELPPLRDRREDIPDLVASLIRRHAAKLGKRPPTVDPAALDLLTRAVWKGNVRELDNALERAMILSDEPILTRDDFPGVVADAPLVARRDNASPDCDSDMPEDLREAVAHFERGHIRKVLERCGGDKKEAARRLGLGLSSLYRKLEEAVQTSTRSE</sequence>
<dbReference type="Proteomes" id="UP000008631">
    <property type="component" value="Chromosome"/>
</dbReference>
<dbReference type="Pfam" id="PF25601">
    <property type="entry name" value="AAA_lid_14"/>
    <property type="match status" value="1"/>
</dbReference>
<reference evidence="8 9" key="2">
    <citation type="journal article" date="2011" name="Stand. Genomic Sci.">
        <title>Complete genome sequence of Isosphaera pallida type strain (IS1B).</title>
        <authorList>
            <consortium name="US DOE Joint Genome Institute (JGI-PGF)"/>
            <person name="Goker M."/>
            <person name="Cleland D."/>
            <person name="Saunders E."/>
            <person name="Lapidus A."/>
            <person name="Nolan M."/>
            <person name="Lucas S."/>
            <person name="Hammon N."/>
            <person name="Deshpande S."/>
            <person name="Cheng J.F."/>
            <person name="Tapia R."/>
            <person name="Han C."/>
            <person name="Goodwin L."/>
            <person name="Pitluck S."/>
            <person name="Liolios K."/>
            <person name="Pagani I."/>
            <person name="Ivanova N."/>
            <person name="Mavromatis K."/>
            <person name="Pati A."/>
            <person name="Chen A."/>
            <person name="Palaniappan K."/>
            <person name="Land M."/>
            <person name="Hauser L."/>
            <person name="Chang Y.J."/>
            <person name="Jeffries C.D."/>
            <person name="Detter J.C."/>
            <person name="Beck B."/>
            <person name="Woyke T."/>
            <person name="Bristow J."/>
            <person name="Eisen J.A."/>
            <person name="Markowitz V."/>
            <person name="Hugenholtz P."/>
            <person name="Kyrpides N.C."/>
            <person name="Klenk H.P."/>
        </authorList>
    </citation>
    <scope>NUCLEOTIDE SEQUENCE [LARGE SCALE GENOMIC DNA]</scope>
    <source>
        <strain evidence="9">ATCC 43644 / DSM 9630 / IS1B</strain>
    </source>
</reference>
<dbReference type="SMART" id="SM00448">
    <property type="entry name" value="REC"/>
    <property type="match status" value="1"/>
</dbReference>
<dbReference type="KEGG" id="ipa:Isop_2491"/>
<evidence type="ECO:0000259" key="7">
    <source>
        <dbReference type="PROSITE" id="PS50110"/>
    </source>
</evidence>
<evidence type="ECO:0000256" key="3">
    <source>
        <dbReference type="ARBA" id="ARBA00023015"/>
    </source>
</evidence>
<evidence type="ECO:0000259" key="6">
    <source>
        <dbReference type="PROSITE" id="PS50045"/>
    </source>
</evidence>
<dbReference type="SMART" id="SM00382">
    <property type="entry name" value="AAA"/>
    <property type="match status" value="1"/>
</dbReference>
<dbReference type="Gene3D" id="1.10.8.60">
    <property type="match status" value="1"/>
</dbReference>
<dbReference type="GO" id="GO:0006355">
    <property type="term" value="P:regulation of DNA-templated transcription"/>
    <property type="evidence" value="ECO:0007669"/>
    <property type="project" value="InterPro"/>
</dbReference>
<gene>
    <name evidence="8" type="ordered locus">Isop_2491</name>
</gene>
<dbReference type="InterPro" id="IPR002078">
    <property type="entry name" value="Sigma_54_int"/>
</dbReference>
<dbReference type="Gene3D" id="1.10.10.60">
    <property type="entry name" value="Homeodomain-like"/>
    <property type="match status" value="1"/>
</dbReference>
<dbReference type="InterPro" id="IPR011006">
    <property type="entry name" value="CheY-like_superfamily"/>
</dbReference>
<dbReference type="InParanoid" id="E8QXL5"/>
<organism evidence="8 9">
    <name type="scientific">Isosphaera pallida (strain ATCC 43644 / DSM 9630 / IS1B)</name>
    <dbReference type="NCBI Taxonomy" id="575540"/>
    <lineage>
        <taxon>Bacteria</taxon>
        <taxon>Pseudomonadati</taxon>
        <taxon>Planctomycetota</taxon>
        <taxon>Planctomycetia</taxon>
        <taxon>Isosphaerales</taxon>
        <taxon>Isosphaeraceae</taxon>
        <taxon>Isosphaera</taxon>
    </lineage>
</organism>
<dbReference type="SUPFAM" id="SSF46689">
    <property type="entry name" value="Homeodomain-like"/>
    <property type="match status" value="1"/>
</dbReference>
<dbReference type="FunFam" id="3.40.50.300:FF:000006">
    <property type="entry name" value="DNA-binding transcriptional regulator NtrC"/>
    <property type="match status" value="1"/>
</dbReference>
<dbReference type="OrthoDB" id="9807827at2"/>
<dbReference type="Pfam" id="PF02954">
    <property type="entry name" value="HTH_8"/>
    <property type="match status" value="1"/>
</dbReference>
<dbReference type="PROSITE" id="PS50110">
    <property type="entry name" value="RESPONSE_REGULATORY"/>
    <property type="match status" value="1"/>
</dbReference>
<dbReference type="GO" id="GO:0043565">
    <property type="term" value="F:sequence-specific DNA binding"/>
    <property type="evidence" value="ECO:0007669"/>
    <property type="project" value="InterPro"/>
</dbReference>
<dbReference type="CDD" id="cd00009">
    <property type="entry name" value="AAA"/>
    <property type="match status" value="1"/>
</dbReference>
<dbReference type="InterPro" id="IPR003593">
    <property type="entry name" value="AAA+_ATPase"/>
</dbReference>
<evidence type="ECO:0000256" key="5">
    <source>
        <dbReference type="PROSITE-ProRule" id="PRU00169"/>
    </source>
</evidence>
<dbReference type="PROSITE" id="PS00675">
    <property type="entry name" value="SIGMA54_INTERACT_1"/>
    <property type="match status" value="1"/>
</dbReference>
<protein>
    <submittedName>
        <fullName evidence="8">Two component, sigma54 specific, transcriptional regulator, Fis family</fullName>
    </submittedName>
</protein>
<evidence type="ECO:0000256" key="1">
    <source>
        <dbReference type="ARBA" id="ARBA00022741"/>
    </source>
</evidence>
<dbReference type="Pfam" id="PF00072">
    <property type="entry name" value="Response_reg"/>
    <property type="match status" value="1"/>
</dbReference>
<evidence type="ECO:0000313" key="8">
    <source>
        <dbReference type="EMBL" id="ADV63063.1"/>
    </source>
</evidence>
<feature type="domain" description="Sigma-54 factor interaction" evidence="6">
    <location>
        <begin position="161"/>
        <end position="390"/>
    </location>
</feature>
<dbReference type="InterPro" id="IPR009057">
    <property type="entry name" value="Homeodomain-like_sf"/>
</dbReference>
<dbReference type="SUPFAM" id="SSF52540">
    <property type="entry name" value="P-loop containing nucleoside triphosphate hydrolases"/>
    <property type="match status" value="1"/>
</dbReference>
<keyword evidence="9" id="KW-1185">Reference proteome</keyword>
<dbReference type="InterPro" id="IPR025662">
    <property type="entry name" value="Sigma_54_int_dom_ATP-bd_1"/>
</dbReference>
<keyword evidence="1" id="KW-0547">Nucleotide-binding</keyword>
<dbReference type="EMBL" id="CP002353">
    <property type="protein sequence ID" value="ADV63063.1"/>
    <property type="molecule type" value="Genomic_DNA"/>
</dbReference>
<dbReference type="eggNOG" id="COG2204">
    <property type="taxonomic scope" value="Bacteria"/>
</dbReference>
<dbReference type="STRING" id="575540.Isop_2491"/>
<dbReference type="Gene3D" id="3.40.50.300">
    <property type="entry name" value="P-loop containing nucleotide triphosphate hydrolases"/>
    <property type="match status" value="1"/>
</dbReference>
<name>E8QXL5_ISOPI</name>
<dbReference type="GO" id="GO:0000160">
    <property type="term" value="P:phosphorelay signal transduction system"/>
    <property type="evidence" value="ECO:0007669"/>
    <property type="project" value="InterPro"/>
</dbReference>
<dbReference type="AlphaFoldDB" id="E8QXL5"/>
<feature type="domain" description="Response regulatory" evidence="7">
    <location>
        <begin position="22"/>
        <end position="136"/>
    </location>
</feature>
<accession>E8QXL5</accession>
<reference key="1">
    <citation type="submission" date="2010-11" db="EMBL/GenBank/DDBJ databases">
        <title>The complete sequence of chromosome of Isophaera pallida ATCC 43644.</title>
        <authorList>
            <consortium name="US DOE Joint Genome Institute (JGI-PGF)"/>
            <person name="Lucas S."/>
            <person name="Copeland A."/>
            <person name="Lapidus A."/>
            <person name="Bruce D."/>
            <person name="Goodwin L."/>
            <person name="Pitluck S."/>
            <person name="Kyrpides N."/>
            <person name="Mavromatis K."/>
            <person name="Pagani I."/>
            <person name="Ivanova N."/>
            <person name="Saunders E."/>
            <person name="Brettin T."/>
            <person name="Detter J.C."/>
            <person name="Han C."/>
            <person name="Tapia R."/>
            <person name="Land M."/>
            <person name="Hauser L."/>
            <person name="Markowitz V."/>
            <person name="Cheng J.-F."/>
            <person name="Hugenholtz P."/>
            <person name="Woyke T."/>
            <person name="Wu D."/>
            <person name="Eisen J.A."/>
        </authorList>
    </citation>
    <scope>NUCLEOTIDE SEQUENCE</scope>
    <source>
        <strain>ATCC 43644</strain>
    </source>
</reference>
<dbReference type="PROSITE" id="PS50045">
    <property type="entry name" value="SIGMA54_INTERACT_4"/>
    <property type="match status" value="1"/>
</dbReference>
<dbReference type="InterPro" id="IPR002197">
    <property type="entry name" value="HTH_Fis"/>
</dbReference>
<evidence type="ECO:0000313" key="9">
    <source>
        <dbReference type="Proteomes" id="UP000008631"/>
    </source>
</evidence>
<dbReference type="GO" id="GO:0005524">
    <property type="term" value="F:ATP binding"/>
    <property type="evidence" value="ECO:0007669"/>
    <property type="project" value="UniProtKB-KW"/>
</dbReference>
<evidence type="ECO:0000256" key="2">
    <source>
        <dbReference type="ARBA" id="ARBA00022840"/>
    </source>
</evidence>
<keyword evidence="4" id="KW-0804">Transcription</keyword>
<keyword evidence="2" id="KW-0067">ATP-binding</keyword>
<dbReference type="HOGENOM" id="CLU_000445_0_6_0"/>
<dbReference type="Gene3D" id="3.40.50.2300">
    <property type="match status" value="1"/>
</dbReference>
<dbReference type="InterPro" id="IPR027417">
    <property type="entry name" value="P-loop_NTPase"/>
</dbReference>
<keyword evidence="3" id="KW-0805">Transcription regulation</keyword>
<dbReference type="PANTHER" id="PTHR32071">
    <property type="entry name" value="TRANSCRIPTIONAL REGULATORY PROTEIN"/>
    <property type="match status" value="1"/>
</dbReference>
<dbReference type="Pfam" id="PF00158">
    <property type="entry name" value="Sigma54_activat"/>
    <property type="match status" value="1"/>
</dbReference>
<evidence type="ECO:0000256" key="4">
    <source>
        <dbReference type="ARBA" id="ARBA00023163"/>
    </source>
</evidence>
<dbReference type="SUPFAM" id="SSF52172">
    <property type="entry name" value="CheY-like"/>
    <property type="match status" value="1"/>
</dbReference>
<feature type="modified residue" description="4-aspartylphosphate" evidence="5">
    <location>
        <position position="71"/>
    </location>
</feature>
<keyword evidence="5" id="KW-0597">Phosphoprotein</keyword>
<proteinExistence type="predicted"/>
<dbReference type="InterPro" id="IPR001789">
    <property type="entry name" value="Sig_transdc_resp-reg_receiver"/>
</dbReference>
<dbReference type="RefSeq" id="WP_013565351.1">
    <property type="nucleotide sequence ID" value="NC_014962.1"/>
</dbReference>
<dbReference type="InterPro" id="IPR058031">
    <property type="entry name" value="AAA_lid_NorR"/>
</dbReference>